<gene>
    <name evidence="3" type="ORF">J2X04_001803</name>
</gene>
<feature type="chain" id="PRO_5047258104" evidence="2">
    <location>
        <begin position="19"/>
        <end position="76"/>
    </location>
</feature>
<comment type="caution">
    <text evidence="3">The sequence shown here is derived from an EMBL/GenBank/DDBJ whole genome shotgun (WGS) entry which is preliminary data.</text>
</comment>
<feature type="signal peptide" evidence="2">
    <location>
        <begin position="1"/>
        <end position="18"/>
    </location>
</feature>
<dbReference type="EMBL" id="JAVDVW010000001">
    <property type="protein sequence ID" value="MDR7099456.1"/>
    <property type="molecule type" value="Genomic_DNA"/>
</dbReference>
<feature type="compositionally biased region" description="Low complexity" evidence="1">
    <location>
        <begin position="22"/>
        <end position="35"/>
    </location>
</feature>
<dbReference type="RefSeq" id="WP_310053655.1">
    <property type="nucleotide sequence ID" value="NZ_JAVDVW010000001.1"/>
</dbReference>
<evidence type="ECO:0000256" key="1">
    <source>
        <dbReference type="SAM" id="MobiDB-lite"/>
    </source>
</evidence>
<feature type="region of interest" description="Disordered" evidence="1">
    <location>
        <begin position="22"/>
        <end position="43"/>
    </location>
</feature>
<proteinExistence type="predicted"/>
<dbReference type="PROSITE" id="PS51257">
    <property type="entry name" value="PROKAR_LIPOPROTEIN"/>
    <property type="match status" value="1"/>
</dbReference>
<dbReference type="Proteomes" id="UP001267878">
    <property type="component" value="Unassembled WGS sequence"/>
</dbReference>
<evidence type="ECO:0000313" key="3">
    <source>
        <dbReference type="EMBL" id="MDR7099456.1"/>
    </source>
</evidence>
<organism evidence="3 4">
    <name type="scientific">Agrilutibacter niabensis</name>
    <dbReference type="NCBI Taxonomy" id="380628"/>
    <lineage>
        <taxon>Bacteria</taxon>
        <taxon>Pseudomonadati</taxon>
        <taxon>Pseudomonadota</taxon>
        <taxon>Gammaproteobacteria</taxon>
        <taxon>Lysobacterales</taxon>
        <taxon>Lysobacteraceae</taxon>
        <taxon>Agrilutibacter</taxon>
    </lineage>
</organism>
<accession>A0ABU1VPN2</accession>
<sequence>MKMSVRMAVLTVSMLGLAACASSGGTTSYSAGSQSHPQTRMSNNEAYMARIEAYDRRRGIDLTWVNPPREIVAKDE</sequence>
<keyword evidence="2" id="KW-0732">Signal</keyword>
<name>A0ABU1VPN2_9GAMM</name>
<keyword evidence="4" id="KW-1185">Reference proteome</keyword>
<evidence type="ECO:0000313" key="4">
    <source>
        <dbReference type="Proteomes" id="UP001267878"/>
    </source>
</evidence>
<evidence type="ECO:0000256" key="2">
    <source>
        <dbReference type="SAM" id="SignalP"/>
    </source>
</evidence>
<reference evidence="3 4" key="1">
    <citation type="submission" date="2023-07" db="EMBL/GenBank/DDBJ databases">
        <title>Sorghum-associated microbial communities from plants grown in Nebraska, USA.</title>
        <authorList>
            <person name="Schachtman D."/>
        </authorList>
    </citation>
    <scope>NUCLEOTIDE SEQUENCE [LARGE SCALE GENOMIC DNA]</scope>
    <source>
        <strain evidence="3 4">BE187</strain>
    </source>
</reference>
<protein>
    <submittedName>
        <fullName evidence="3">ABC-type glycerol-3-phosphate transport system substrate-binding protein</fullName>
    </submittedName>
</protein>